<dbReference type="EMBL" id="JAAGVB010000096">
    <property type="protein sequence ID" value="NEW36730.1"/>
    <property type="molecule type" value="Genomic_DNA"/>
</dbReference>
<proteinExistence type="predicted"/>
<protein>
    <submittedName>
        <fullName evidence="1">Uncharacterized protein</fullName>
    </submittedName>
</protein>
<dbReference type="Proteomes" id="UP000471166">
    <property type="component" value="Unassembled WGS sequence"/>
</dbReference>
<sequence length="147" mass="15552">MCCVAQLVDGWCEFVGDDATVVEPELAEAGGVEVAASILGCAQVERLRVVEQFEVLLELAGTEFELLAGVVEALLCSGAFDLDLAQPCADLVGHQLTVRGEIDQSLFLLGELVELLAVGGVQVTDTSLRIGHRDVDSLADVVQELRG</sequence>
<reference evidence="1 2" key="1">
    <citation type="submission" date="2020-01" db="EMBL/GenBank/DDBJ databases">
        <title>Genetics and antimicrobial susceptibilities of Nocardia species isolated from the soil; a comparison with species isolated from humans.</title>
        <authorList>
            <person name="Carrasco G."/>
            <person name="Monzon S."/>
            <person name="Sansegundo M."/>
            <person name="Garcia E."/>
            <person name="Garrido N."/>
            <person name="Medina M.J."/>
            <person name="Villalon P."/>
            <person name="Ramirez-Arocha A.C."/>
            <person name="Jimenez P."/>
            <person name="Cuesta I."/>
            <person name="Valdezate S."/>
        </authorList>
    </citation>
    <scope>NUCLEOTIDE SEQUENCE [LARGE SCALE GENOMIC DNA]</scope>
    <source>
        <strain evidence="1 2">CNM20110626</strain>
    </source>
</reference>
<comment type="caution">
    <text evidence="1">The sequence shown here is derived from an EMBL/GenBank/DDBJ whole genome shotgun (WGS) entry which is preliminary data.</text>
</comment>
<dbReference type="AlphaFoldDB" id="A0A6P1CW55"/>
<accession>A0A6P1CW55</accession>
<organism evidence="1 2">
    <name type="scientific">Nocardia cyriacigeorgica</name>
    <dbReference type="NCBI Taxonomy" id="135487"/>
    <lineage>
        <taxon>Bacteria</taxon>
        <taxon>Bacillati</taxon>
        <taxon>Actinomycetota</taxon>
        <taxon>Actinomycetes</taxon>
        <taxon>Mycobacteriales</taxon>
        <taxon>Nocardiaceae</taxon>
        <taxon>Nocardia</taxon>
    </lineage>
</organism>
<evidence type="ECO:0000313" key="1">
    <source>
        <dbReference type="EMBL" id="NEW36730.1"/>
    </source>
</evidence>
<name>A0A6P1CW55_9NOCA</name>
<gene>
    <name evidence="1" type="ORF">GV791_29840</name>
</gene>
<evidence type="ECO:0000313" key="2">
    <source>
        <dbReference type="Proteomes" id="UP000471166"/>
    </source>
</evidence>
<dbReference type="RefSeq" id="WP_163848287.1">
    <property type="nucleotide sequence ID" value="NZ_JAAGVB010000096.1"/>
</dbReference>